<keyword evidence="3" id="KW-0804">Transcription</keyword>
<dbReference type="Gene3D" id="3.40.50.2300">
    <property type="match status" value="2"/>
</dbReference>
<dbReference type="GO" id="GO:0003700">
    <property type="term" value="F:DNA-binding transcription factor activity"/>
    <property type="evidence" value="ECO:0007669"/>
    <property type="project" value="TreeGrafter"/>
</dbReference>
<comment type="caution">
    <text evidence="5">The sequence shown here is derived from an EMBL/GenBank/DDBJ whole genome shotgun (WGS) entry which is preliminary data.</text>
</comment>
<evidence type="ECO:0000259" key="4">
    <source>
        <dbReference type="PROSITE" id="PS50932"/>
    </source>
</evidence>
<evidence type="ECO:0000313" key="5">
    <source>
        <dbReference type="EMBL" id="KRO00836.1"/>
    </source>
</evidence>
<dbReference type="Pfam" id="PF13377">
    <property type="entry name" value="Peripla_BP_3"/>
    <property type="match status" value="1"/>
</dbReference>
<dbReference type="InterPro" id="IPR000843">
    <property type="entry name" value="HTH_LacI"/>
</dbReference>
<name>A0A0R2LG31_9LACO</name>
<dbReference type="InterPro" id="IPR046335">
    <property type="entry name" value="LacI/GalR-like_sensor"/>
</dbReference>
<dbReference type="EMBL" id="JQCF01000001">
    <property type="protein sequence ID" value="KRO00836.1"/>
    <property type="molecule type" value="Genomic_DNA"/>
</dbReference>
<feature type="domain" description="HTH lacI-type" evidence="4">
    <location>
        <begin position="3"/>
        <end position="58"/>
    </location>
</feature>
<reference evidence="5 6" key="1">
    <citation type="journal article" date="2015" name="Genome Announc.">
        <title>Expanding the biotechnology potential of lactobacilli through comparative genomics of 213 strains and associated genera.</title>
        <authorList>
            <person name="Sun Z."/>
            <person name="Harris H.M."/>
            <person name="McCann A."/>
            <person name="Guo C."/>
            <person name="Argimon S."/>
            <person name="Zhang W."/>
            <person name="Yang X."/>
            <person name="Jeffery I.B."/>
            <person name="Cooney J.C."/>
            <person name="Kagawa T.F."/>
            <person name="Liu W."/>
            <person name="Song Y."/>
            <person name="Salvetti E."/>
            <person name="Wrobel A."/>
            <person name="Rasinkangas P."/>
            <person name="Parkhill J."/>
            <person name="Rea M.C."/>
            <person name="O'Sullivan O."/>
            <person name="Ritari J."/>
            <person name="Douillard F.P."/>
            <person name="Paul Ross R."/>
            <person name="Yang R."/>
            <person name="Briner A.E."/>
            <person name="Felis G.E."/>
            <person name="de Vos W.M."/>
            <person name="Barrangou R."/>
            <person name="Klaenhammer T.R."/>
            <person name="Caufield P.W."/>
            <person name="Cui Y."/>
            <person name="Zhang H."/>
            <person name="O'Toole P.W."/>
        </authorList>
    </citation>
    <scope>NUCLEOTIDE SEQUENCE [LARGE SCALE GENOMIC DNA]</scope>
    <source>
        <strain evidence="5 6">DSM 24716</strain>
    </source>
</reference>
<dbReference type="PROSITE" id="PS50932">
    <property type="entry name" value="HTH_LACI_2"/>
    <property type="match status" value="1"/>
</dbReference>
<dbReference type="OrthoDB" id="9784962at2"/>
<evidence type="ECO:0000313" key="6">
    <source>
        <dbReference type="Proteomes" id="UP000051006"/>
    </source>
</evidence>
<sequence length="330" mass="36478">MSATIKDIAKKVGVAPSTVSRVLANKSKYYNLETAEKVKRAAQELGYKKNQAAVELVKQHSNVIAAVVSSVKTNFAGEILDGIKDEASRHGYDLIIVYSNSADSKEQERALLTVIERPVLGVLLLSIALSENNLNLLKDSEIPYCFLSMGFDDNRPFVSSDDIEIGYKATKLLIENGHRNIGLAGIDMYPYTGRLRLDGYKKALQEIDVDPKDSWIQSGDYSYISGENAMSNYGKNTELTGIVCVSDMVAIGVLNQARNFGFKVPDDLSIVSIDGTEMCKIVQPQLTSISQDFYKMGIKGVQQITDNIGDKNQQFVSIHIEERESVKFIK</sequence>
<evidence type="ECO:0000256" key="2">
    <source>
        <dbReference type="ARBA" id="ARBA00023125"/>
    </source>
</evidence>
<keyword evidence="1" id="KW-0805">Transcription regulation</keyword>
<dbReference type="RefSeq" id="WP_057879573.1">
    <property type="nucleotide sequence ID" value="NZ_JQCF01000001.1"/>
</dbReference>
<dbReference type="GO" id="GO:0000976">
    <property type="term" value="F:transcription cis-regulatory region binding"/>
    <property type="evidence" value="ECO:0007669"/>
    <property type="project" value="TreeGrafter"/>
</dbReference>
<dbReference type="AlphaFoldDB" id="A0A0R2LG31"/>
<dbReference type="CDD" id="cd01392">
    <property type="entry name" value="HTH_LacI"/>
    <property type="match status" value="1"/>
</dbReference>
<evidence type="ECO:0000256" key="3">
    <source>
        <dbReference type="ARBA" id="ARBA00023163"/>
    </source>
</evidence>
<dbReference type="SUPFAM" id="SSF53822">
    <property type="entry name" value="Periplasmic binding protein-like I"/>
    <property type="match status" value="1"/>
</dbReference>
<protein>
    <submittedName>
        <fullName evidence="5">Transcription regulator</fullName>
    </submittedName>
</protein>
<keyword evidence="2" id="KW-0238">DNA-binding</keyword>
<dbReference type="PANTHER" id="PTHR30146">
    <property type="entry name" value="LACI-RELATED TRANSCRIPTIONAL REPRESSOR"/>
    <property type="match status" value="1"/>
</dbReference>
<keyword evidence="6" id="KW-1185">Reference proteome</keyword>
<accession>A0A0R2LG31</accession>
<dbReference type="Proteomes" id="UP000051006">
    <property type="component" value="Unassembled WGS sequence"/>
</dbReference>
<proteinExistence type="predicted"/>
<dbReference type="Pfam" id="PF00356">
    <property type="entry name" value="LacI"/>
    <property type="match status" value="1"/>
</dbReference>
<dbReference type="SMART" id="SM00354">
    <property type="entry name" value="HTH_LACI"/>
    <property type="match status" value="1"/>
</dbReference>
<dbReference type="InterPro" id="IPR028082">
    <property type="entry name" value="Peripla_BP_I"/>
</dbReference>
<gene>
    <name evidence="5" type="ORF">IV57_GL000157</name>
</gene>
<organism evidence="5 6">
    <name type="scientific">Companilactobacillus kimchiensis</name>
    <dbReference type="NCBI Taxonomy" id="993692"/>
    <lineage>
        <taxon>Bacteria</taxon>
        <taxon>Bacillati</taxon>
        <taxon>Bacillota</taxon>
        <taxon>Bacilli</taxon>
        <taxon>Lactobacillales</taxon>
        <taxon>Lactobacillaceae</taxon>
        <taxon>Companilactobacillus</taxon>
    </lineage>
</organism>
<dbReference type="PATRIC" id="fig|993692.3.peg.158"/>
<dbReference type="STRING" id="993692.IV57_GL000157"/>
<evidence type="ECO:0000256" key="1">
    <source>
        <dbReference type="ARBA" id="ARBA00023015"/>
    </source>
</evidence>
<dbReference type="InterPro" id="IPR010982">
    <property type="entry name" value="Lambda_DNA-bd_dom_sf"/>
</dbReference>
<dbReference type="Gene3D" id="1.10.260.40">
    <property type="entry name" value="lambda repressor-like DNA-binding domains"/>
    <property type="match status" value="1"/>
</dbReference>
<dbReference type="PANTHER" id="PTHR30146:SF109">
    <property type="entry name" value="HTH-TYPE TRANSCRIPTIONAL REGULATOR GALS"/>
    <property type="match status" value="1"/>
</dbReference>
<dbReference type="SUPFAM" id="SSF47413">
    <property type="entry name" value="lambda repressor-like DNA-binding domains"/>
    <property type="match status" value="1"/>
</dbReference>